<gene>
    <name evidence="3" type="ORF">GMARGA_LOCUS8406</name>
</gene>
<name>A0ABN7UMC7_GIGMA</name>
<proteinExistence type="inferred from homology"/>
<evidence type="ECO:0000313" key="3">
    <source>
        <dbReference type="EMBL" id="CAG8632433.1"/>
    </source>
</evidence>
<evidence type="ECO:0000313" key="4">
    <source>
        <dbReference type="Proteomes" id="UP000789901"/>
    </source>
</evidence>
<dbReference type="Gene3D" id="2.40.70.10">
    <property type="entry name" value="Acid Proteases"/>
    <property type="match status" value="2"/>
</dbReference>
<dbReference type="EMBL" id="CAJVQB010004314">
    <property type="protein sequence ID" value="CAG8632433.1"/>
    <property type="molecule type" value="Genomic_DNA"/>
</dbReference>
<dbReference type="Pfam" id="PF00026">
    <property type="entry name" value="Asp"/>
    <property type="match status" value="1"/>
</dbReference>
<comment type="caution">
    <text evidence="3">The sequence shown here is derived from an EMBL/GenBank/DDBJ whole genome shotgun (WGS) entry which is preliminary data.</text>
</comment>
<reference evidence="3 4" key="1">
    <citation type="submission" date="2021-06" db="EMBL/GenBank/DDBJ databases">
        <authorList>
            <person name="Kallberg Y."/>
            <person name="Tangrot J."/>
            <person name="Rosling A."/>
        </authorList>
    </citation>
    <scope>NUCLEOTIDE SEQUENCE [LARGE SCALE GENOMIC DNA]</scope>
    <source>
        <strain evidence="3 4">120-4 pot B 10/14</strain>
    </source>
</reference>
<dbReference type="InterPro" id="IPR021109">
    <property type="entry name" value="Peptidase_aspartic_dom_sf"/>
</dbReference>
<keyword evidence="4" id="KW-1185">Reference proteome</keyword>
<comment type="similarity">
    <text evidence="1">Belongs to the peptidase A1 family.</text>
</comment>
<dbReference type="PRINTS" id="PR00792">
    <property type="entry name" value="PEPSIN"/>
</dbReference>
<feature type="domain" description="Peptidase A1" evidence="2">
    <location>
        <begin position="1"/>
        <end position="255"/>
    </location>
</feature>
<sequence>MSPFGNACDNRTAILYNISFSNSITGDYDEFTFEYVNGSEIISIWVNDTIMINTQAFEQMHFGLPKDINGTENIVIPDTIYGQIGLMPYQNNQIVGIALSTNVIQGGSITFGGVDSEYIIDPKFKFYVSNIHINGIPMNHSGNASFNIDIPSVQLDDAIANLITKLLPGGNYSNGSITSNCSISPTFDLSFEFENQTYQKWRLPLQSILKNTDGDICSIAINGNAISSDAWVFGSAFIENFYMVFDQEKSQFGIALRSDIDYDHTVYIQNKLVRGTIAQVAARYNDQGPWNWWTRPGAFAYGQSTAHDYFSLSISGVYVYYLVFGVDVSTEQDKWRGPFNNTQDYCWHYTGNEFNWEVWPC</sequence>
<dbReference type="SUPFAM" id="SSF50630">
    <property type="entry name" value="Acid proteases"/>
    <property type="match status" value="1"/>
</dbReference>
<dbReference type="InterPro" id="IPR033121">
    <property type="entry name" value="PEPTIDASE_A1"/>
</dbReference>
<protein>
    <submittedName>
        <fullName evidence="3">4381_t:CDS:1</fullName>
    </submittedName>
</protein>
<dbReference type="Proteomes" id="UP000789901">
    <property type="component" value="Unassembled WGS sequence"/>
</dbReference>
<dbReference type="InterPro" id="IPR001461">
    <property type="entry name" value="Aspartic_peptidase_A1"/>
</dbReference>
<accession>A0ABN7UMC7</accession>
<evidence type="ECO:0000256" key="1">
    <source>
        <dbReference type="ARBA" id="ARBA00007447"/>
    </source>
</evidence>
<dbReference type="PROSITE" id="PS51767">
    <property type="entry name" value="PEPTIDASE_A1"/>
    <property type="match status" value="1"/>
</dbReference>
<evidence type="ECO:0000259" key="2">
    <source>
        <dbReference type="PROSITE" id="PS51767"/>
    </source>
</evidence>
<organism evidence="3 4">
    <name type="scientific">Gigaspora margarita</name>
    <dbReference type="NCBI Taxonomy" id="4874"/>
    <lineage>
        <taxon>Eukaryota</taxon>
        <taxon>Fungi</taxon>
        <taxon>Fungi incertae sedis</taxon>
        <taxon>Mucoromycota</taxon>
        <taxon>Glomeromycotina</taxon>
        <taxon>Glomeromycetes</taxon>
        <taxon>Diversisporales</taxon>
        <taxon>Gigasporaceae</taxon>
        <taxon>Gigaspora</taxon>
    </lineage>
</organism>